<gene>
    <name evidence="2" type="ORF">PSON_ATCC_30995.1.T1230141</name>
</gene>
<keyword evidence="3" id="KW-1185">Reference proteome</keyword>
<feature type="transmembrane region" description="Helical" evidence="1">
    <location>
        <begin position="182"/>
        <end position="200"/>
    </location>
</feature>
<organism evidence="2 3">
    <name type="scientific">Paramecium sonneborni</name>
    <dbReference type="NCBI Taxonomy" id="65129"/>
    <lineage>
        <taxon>Eukaryota</taxon>
        <taxon>Sar</taxon>
        <taxon>Alveolata</taxon>
        <taxon>Ciliophora</taxon>
        <taxon>Intramacronucleata</taxon>
        <taxon>Oligohymenophorea</taxon>
        <taxon>Peniculida</taxon>
        <taxon>Parameciidae</taxon>
        <taxon>Paramecium</taxon>
    </lineage>
</organism>
<feature type="transmembrane region" description="Helical" evidence="1">
    <location>
        <begin position="61"/>
        <end position="80"/>
    </location>
</feature>
<comment type="caution">
    <text evidence="2">The sequence shown here is derived from an EMBL/GenBank/DDBJ whole genome shotgun (WGS) entry which is preliminary data.</text>
</comment>
<feature type="transmembrane region" description="Helical" evidence="1">
    <location>
        <begin position="124"/>
        <end position="151"/>
    </location>
</feature>
<feature type="transmembrane region" description="Helical" evidence="1">
    <location>
        <begin position="206"/>
        <end position="229"/>
    </location>
</feature>
<evidence type="ECO:0008006" key="4">
    <source>
        <dbReference type="Google" id="ProtNLM"/>
    </source>
</evidence>
<name>A0A8S1QY82_9CILI</name>
<reference evidence="2" key="1">
    <citation type="submission" date="2021-01" db="EMBL/GenBank/DDBJ databases">
        <authorList>
            <consortium name="Genoscope - CEA"/>
            <person name="William W."/>
        </authorList>
    </citation>
    <scope>NUCLEOTIDE SEQUENCE</scope>
</reference>
<dbReference type="OrthoDB" id="325070at2759"/>
<accession>A0A8S1QY82</accession>
<protein>
    <recommendedName>
        <fullName evidence="4">Transmembrane protein</fullName>
    </recommendedName>
</protein>
<evidence type="ECO:0000313" key="2">
    <source>
        <dbReference type="EMBL" id="CAD8119964.1"/>
    </source>
</evidence>
<proteinExistence type="predicted"/>
<keyword evidence="1" id="KW-0472">Membrane</keyword>
<keyword evidence="1" id="KW-1133">Transmembrane helix</keyword>
<dbReference type="AlphaFoldDB" id="A0A8S1QY82"/>
<feature type="transmembrane region" description="Helical" evidence="1">
    <location>
        <begin position="92"/>
        <end position="112"/>
    </location>
</feature>
<keyword evidence="1" id="KW-0812">Transmembrane</keyword>
<dbReference type="EMBL" id="CAJJDN010000123">
    <property type="protein sequence ID" value="CAD8119964.1"/>
    <property type="molecule type" value="Genomic_DNA"/>
</dbReference>
<evidence type="ECO:0000313" key="3">
    <source>
        <dbReference type="Proteomes" id="UP000692954"/>
    </source>
</evidence>
<dbReference type="Proteomes" id="UP000692954">
    <property type="component" value="Unassembled WGS sequence"/>
</dbReference>
<sequence length="262" mass="31123">MGAQASAQRFNDREINQQQQDYQIKIPSQQMQNEDHQQILEVQYLNQIYLKNQPFQKQKQYILRALVLFLIRLIILLIVFNIFTTNFFVFQIYPNLSFELFGTIYIVLIILSRFPIFQNTPISYAIFIITLLLEPFLLLYSYFHFIIISIIRIQIRFQHKLLYSVYAIFMWLFLYYQSNSALIYNAIASFFIGIFVYAYNDLSINITSIVILLSSFFLMTISGLLITLVTKQMFEGRFSVKINQIFGIVNVYQFGLYFPCNF</sequence>
<feature type="transmembrane region" description="Helical" evidence="1">
    <location>
        <begin position="157"/>
        <end position="175"/>
    </location>
</feature>
<evidence type="ECO:0000256" key="1">
    <source>
        <dbReference type="SAM" id="Phobius"/>
    </source>
</evidence>